<accession>A0A097ENY8</accession>
<evidence type="ECO:0008006" key="5">
    <source>
        <dbReference type="Google" id="ProtNLM"/>
    </source>
</evidence>
<evidence type="ECO:0000256" key="2">
    <source>
        <dbReference type="SAM" id="SignalP"/>
    </source>
</evidence>
<reference evidence="3 4" key="1">
    <citation type="submission" date="2014-10" db="EMBL/GenBank/DDBJ databases">
        <title>Whole genome sequence of Francisella endociliophora strain FSC1006, isolated from a laboratory culture of the marine ciliate Euplotes raikovi.</title>
        <authorList>
            <person name="Granberg M."/>
            <person name="Backman S."/>
            <person name="Lundmark E."/>
            <person name="Nilsson E."/>
            <person name="Karlsson E."/>
            <person name="Thelaus J."/>
            <person name="Ohrman C."/>
            <person name="Larkeryd A."/>
            <person name="Stenberg P."/>
        </authorList>
    </citation>
    <scope>NUCLEOTIDE SEQUENCE [LARGE SCALE GENOMIC DNA]</scope>
    <source>
        <strain evidence="3 4">FSC1006</strain>
    </source>
</reference>
<keyword evidence="2" id="KW-0732">Signal</keyword>
<dbReference type="Proteomes" id="UP000029672">
    <property type="component" value="Chromosome"/>
</dbReference>
<gene>
    <name evidence="3" type="ORF">LO80_04395</name>
</gene>
<dbReference type="EMBL" id="CP009574">
    <property type="protein sequence ID" value="AIT09281.1"/>
    <property type="molecule type" value="Genomic_DNA"/>
</dbReference>
<evidence type="ECO:0000313" key="4">
    <source>
        <dbReference type="Proteomes" id="UP000029672"/>
    </source>
</evidence>
<dbReference type="PROSITE" id="PS51257">
    <property type="entry name" value="PROKAR_LIPOPROTEIN"/>
    <property type="match status" value="1"/>
</dbReference>
<evidence type="ECO:0000256" key="1">
    <source>
        <dbReference type="SAM" id="Coils"/>
    </source>
</evidence>
<feature type="signal peptide" evidence="2">
    <location>
        <begin position="1"/>
        <end position="25"/>
    </location>
</feature>
<keyword evidence="1" id="KW-0175">Coiled coil</keyword>
<proteinExistence type="predicted"/>
<sequence length="177" mass="20594">MKKNISKCFVIFVCLTGFLLTGCMAKTEKLAELEKTQQQMQQEIDAIKKEADEAKQRAAQYEKLSDKYQTLVQNKNQELNKLQDTYTEIDKKDGTQVKAVKEVLKDKLIESAQDSIHLEKRLKRYTDQAKVYKEKSQQLEEQAKQTEESVQKTSQEIKQIKKEIVDEKKSQETKKNG</sequence>
<dbReference type="RefSeq" id="WP_040008891.1">
    <property type="nucleotide sequence ID" value="NZ_CP009574.1"/>
</dbReference>
<keyword evidence="4" id="KW-1185">Reference proteome</keyword>
<dbReference type="KEGG" id="frf:LO80_04395"/>
<organism evidence="3 4">
    <name type="scientific">Candidatus Francisella endociliophora</name>
    <dbReference type="NCBI Taxonomy" id="653937"/>
    <lineage>
        <taxon>Bacteria</taxon>
        <taxon>Pseudomonadati</taxon>
        <taxon>Pseudomonadota</taxon>
        <taxon>Gammaproteobacteria</taxon>
        <taxon>Thiotrichales</taxon>
        <taxon>Francisellaceae</taxon>
        <taxon>Francisella</taxon>
    </lineage>
</organism>
<protein>
    <recommendedName>
        <fullName evidence="5">Lipoprotein</fullName>
    </recommendedName>
</protein>
<dbReference type="AlphaFoldDB" id="A0A097ENY8"/>
<feature type="coiled-coil region" evidence="1">
    <location>
        <begin position="23"/>
        <end position="170"/>
    </location>
</feature>
<dbReference type="OrthoDB" id="5605770at2"/>
<dbReference type="HOGENOM" id="CLU_1592143_0_0_6"/>
<evidence type="ECO:0000313" key="3">
    <source>
        <dbReference type="EMBL" id="AIT09281.1"/>
    </source>
</evidence>
<name>A0A097ENY8_9GAMM</name>
<feature type="chain" id="PRO_5001934878" description="Lipoprotein" evidence="2">
    <location>
        <begin position="26"/>
        <end position="177"/>
    </location>
</feature>
<dbReference type="STRING" id="1547445.LO80_04395"/>